<feature type="transmembrane region" description="Helical" evidence="5">
    <location>
        <begin position="6"/>
        <end position="25"/>
    </location>
</feature>
<sequence length="283" mass="31934">MSVNKTVIGISTGLVILTAVVYFIFKKKQDEFASKFTKDISIEETWNLPGVLREVSGIAYLENNRVACVQDENGVMFIYNLETSEIEEQIEFAGEGDYEGIAVEGFNAYILKSDGTIYRIADFANNPEISEHPTALTRGQDVEGLCYDPKNKRLLLAIKEMEPDSEDFKGIYAMDTETMQMNSTPVFKLLFDDPIFEQTDVKNKYDRFMPSEINIDPETGNIYMLEGRVPKLLILDPEGNPEKLYFLNVSNFEQPEGLTFDPSGNVYISNEGNPGNIHLISIN</sequence>
<evidence type="ECO:0000313" key="7">
    <source>
        <dbReference type="Proteomes" id="UP000610456"/>
    </source>
</evidence>
<keyword evidence="4 5" id="KW-0472">Membrane</keyword>
<proteinExistence type="inferred from homology"/>
<dbReference type="RefSeq" id="WP_189603797.1">
    <property type="nucleotide sequence ID" value="NZ_BMXB01000002.1"/>
</dbReference>
<accession>A0A918VXN1</accession>
<comment type="caution">
    <text evidence="6">The sequence shown here is derived from an EMBL/GenBank/DDBJ whole genome shotgun (WGS) entry which is preliminary data.</text>
</comment>
<reference evidence="6" key="1">
    <citation type="journal article" date="2014" name="Int. J. Syst. Evol. Microbiol.">
        <title>Complete genome sequence of Corynebacterium casei LMG S-19264T (=DSM 44701T), isolated from a smear-ripened cheese.</title>
        <authorList>
            <consortium name="US DOE Joint Genome Institute (JGI-PGF)"/>
            <person name="Walter F."/>
            <person name="Albersmeier A."/>
            <person name="Kalinowski J."/>
            <person name="Ruckert C."/>
        </authorList>
    </citation>
    <scope>NUCLEOTIDE SEQUENCE</scope>
    <source>
        <strain evidence="6">KCTC 12719</strain>
    </source>
</reference>
<dbReference type="Pfam" id="PF06977">
    <property type="entry name" value="SdiA-regulated"/>
    <property type="match status" value="1"/>
</dbReference>
<gene>
    <name evidence="6" type="ORF">GCM10007103_12060</name>
</gene>
<keyword evidence="3" id="KW-1003">Cell membrane</keyword>
<protein>
    <recommendedName>
        <fullName evidence="8">SMP-30/Gluconolactonase/LRE-like region domain-containing protein</fullName>
    </recommendedName>
</protein>
<evidence type="ECO:0000256" key="5">
    <source>
        <dbReference type="SAM" id="Phobius"/>
    </source>
</evidence>
<evidence type="ECO:0000313" key="6">
    <source>
        <dbReference type="EMBL" id="GHA32002.1"/>
    </source>
</evidence>
<organism evidence="6 7">
    <name type="scientific">Salinimicrobium marinum</name>
    <dbReference type="NCBI Taxonomy" id="680283"/>
    <lineage>
        <taxon>Bacteria</taxon>
        <taxon>Pseudomonadati</taxon>
        <taxon>Bacteroidota</taxon>
        <taxon>Flavobacteriia</taxon>
        <taxon>Flavobacteriales</taxon>
        <taxon>Flavobacteriaceae</taxon>
        <taxon>Salinimicrobium</taxon>
    </lineage>
</organism>
<dbReference type="Proteomes" id="UP000610456">
    <property type="component" value="Unassembled WGS sequence"/>
</dbReference>
<dbReference type="SUPFAM" id="SSF63825">
    <property type="entry name" value="YWTD domain"/>
    <property type="match status" value="1"/>
</dbReference>
<reference evidence="6" key="2">
    <citation type="submission" date="2020-09" db="EMBL/GenBank/DDBJ databases">
        <authorList>
            <person name="Sun Q."/>
            <person name="Kim S."/>
        </authorList>
    </citation>
    <scope>NUCLEOTIDE SEQUENCE</scope>
    <source>
        <strain evidence="6">KCTC 12719</strain>
    </source>
</reference>
<dbReference type="AlphaFoldDB" id="A0A918VXN1"/>
<dbReference type="GO" id="GO:0005886">
    <property type="term" value="C:plasma membrane"/>
    <property type="evidence" value="ECO:0007669"/>
    <property type="project" value="UniProtKB-SubCell"/>
</dbReference>
<evidence type="ECO:0008006" key="8">
    <source>
        <dbReference type="Google" id="ProtNLM"/>
    </source>
</evidence>
<evidence type="ECO:0000256" key="2">
    <source>
        <dbReference type="ARBA" id="ARBA00009852"/>
    </source>
</evidence>
<dbReference type="InterPro" id="IPR009722">
    <property type="entry name" value="YjiK/CarP"/>
</dbReference>
<keyword evidence="5" id="KW-1133">Transmembrane helix</keyword>
<keyword evidence="7" id="KW-1185">Reference proteome</keyword>
<dbReference type="InterPro" id="IPR011042">
    <property type="entry name" value="6-blade_b-propeller_TolB-like"/>
</dbReference>
<name>A0A918VXN1_9FLAO</name>
<dbReference type="EMBL" id="BMXB01000002">
    <property type="protein sequence ID" value="GHA32002.1"/>
    <property type="molecule type" value="Genomic_DNA"/>
</dbReference>
<evidence type="ECO:0000256" key="1">
    <source>
        <dbReference type="ARBA" id="ARBA00004236"/>
    </source>
</evidence>
<evidence type="ECO:0000256" key="3">
    <source>
        <dbReference type="ARBA" id="ARBA00022475"/>
    </source>
</evidence>
<dbReference type="Gene3D" id="2.120.10.30">
    <property type="entry name" value="TolB, C-terminal domain"/>
    <property type="match status" value="1"/>
</dbReference>
<comment type="similarity">
    <text evidence="2">Belongs to the YjiK family.</text>
</comment>
<keyword evidence="5" id="KW-0812">Transmembrane</keyword>
<comment type="subcellular location">
    <subcellularLocation>
        <location evidence="1">Cell membrane</location>
    </subcellularLocation>
</comment>
<evidence type="ECO:0000256" key="4">
    <source>
        <dbReference type="ARBA" id="ARBA00023136"/>
    </source>
</evidence>